<evidence type="ECO:0000313" key="3">
    <source>
        <dbReference type="Proteomes" id="UP001221898"/>
    </source>
</evidence>
<sequence length="142" mass="15336">MTDTADVGATRCSSLYTSGATVSGRTASHQLFRLGLVFLRKATVGLRAPAREAHLLVRASAPEDNGARECRARRPAAGVWKHSRSAPSLAPDERKMKESRKMKGGLSADRAQQRDGEASSRRLGSVLRVLTLQLEAQNCLGH</sequence>
<feature type="region of interest" description="Disordered" evidence="1">
    <location>
        <begin position="63"/>
        <end position="120"/>
    </location>
</feature>
<protein>
    <submittedName>
        <fullName evidence="2">Uncharacterized protein</fullName>
    </submittedName>
</protein>
<dbReference type="AlphaFoldDB" id="A0AAD7RCH0"/>
<keyword evidence="3" id="KW-1185">Reference proteome</keyword>
<organism evidence="2 3">
    <name type="scientific">Aldrovandia affinis</name>
    <dbReference type="NCBI Taxonomy" id="143900"/>
    <lineage>
        <taxon>Eukaryota</taxon>
        <taxon>Metazoa</taxon>
        <taxon>Chordata</taxon>
        <taxon>Craniata</taxon>
        <taxon>Vertebrata</taxon>
        <taxon>Euteleostomi</taxon>
        <taxon>Actinopterygii</taxon>
        <taxon>Neopterygii</taxon>
        <taxon>Teleostei</taxon>
        <taxon>Notacanthiformes</taxon>
        <taxon>Halosauridae</taxon>
        <taxon>Aldrovandia</taxon>
    </lineage>
</organism>
<proteinExistence type="predicted"/>
<feature type="compositionally biased region" description="Basic and acidic residues" evidence="1">
    <location>
        <begin position="111"/>
        <end position="120"/>
    </location>
</feature>
<comment type="caution">
    <text evidence="2">The sequence shown here is derived from an EMBL/GenBank/DDBJ whole genome shotgun (WGS) entry which is preliminary data.</text>
</comment>
<reference evidence="2" key="1">
    <citation type="journal article" date="2023" name="Science">
        <title>Genome structures resolve the early diversification of teleost fishes.</title>
        <authorList>
            <person name="Parey E."/>
            <person name="Louis A."/>
            <person name="Montfort J."/>
            <person name="Bouchez O."/>
            <person name="Roques C."/>
            <person name="Iampietro C."/>
            <person name="Lluch J."/>
            <person name="Castinel A."/>
            <person name="Donnadieu C."/>
            <person name="Desvignes T."/>
            <person name="Floi Bucao C."/>
            <person name="Jouanno E."/>
            <person name="Wen M."/>
            <person name="Mejri S."/>
            <person name="Dirks R."/>
            <person name="Jansen H."/>
            <person name="Henkel C."/>
            <person name="Chen W.J."/>
            <person name="Zahm M."/>
            <person name="Cabau C."/>
            <person name="Klopp C."/>
            <person name="Thompson A.W."/>
            <person name="Robinson-Rechavi M."/>
            <person name="Braasch I."/>
            <person name="Lecointre G."/>
            <person name="Bobe J."/>
            <person name="Postlethwait J.H."/>
            <person name="Berthelot C."/>
            <person name="Roest Crollius H."/>
            <person name="Guiguen Y."/>
        </authorList>
    </citation>
    <scope>NUCLEOTIDE SEQUENCE</scope>
    <source>
        <strain evidence="2">NC1722</strain>
    </source>
</reference>
<dbReference type="Proteomes" id="UP001221898">
    <property type="component" value="Unassembled WGS sequence"/>
</dbReference>
<feature type="compositionally biased region" description="Basic and acidic residues" evidence="1">
    <location>
        <begin position="91"/>
        <end position="101"/>
    </location>
</feature>
<evidence type="ECO:0000313" key="2">
    <source>
        <dbReference type="EMBL" id="KAJ8377746.1"/>
    </source>
</evidence>
<evidence type="ECO:0000256" key="1">
    <source>
        <dbReference type="SAM" id="MobiDB-lite"/>
    </source>
</evidence>
<gene>
    <name evidence="2" type="ORF">AAFF_G00254190</name>
</gene>
<accession>A0AAD7RCH0</accession>
<dbReference type="EMBL" id="JAINUG010000341">
    <property type="protein sequence ID" value="KAJ8377746.1"/>
    <property type="molecule type" value="Genomic_DNA"/>
</dbReference>
<name>A0AAD7RCH0_9TELE</name>